<evidence type="ECO:0000313" key="2">
    <source>
        <dbReference type="Proteomes" id="UP000188324"/>
    </source>
</evidence>
<dbReference type="AlphaFoldDB" id="A0A1Q2CCC2"/>
<dbReference type="GO" id="GO:0005975">
    <property type="term" value="P:carbohydrate metabolic process"/>
    <property type="evidence" value="ECO:0007669"/>
    <property type="project" value="InterPro"/>
</dbReference>
<keyword evidence="2" id="KW-1185">Reference proteome</keyword>
<organism evidence="1 2">
    <name type="scientific">Tessaracoccus flavus</name>
    <dbReference type="NCBI Taxonomy" id="1610493"/>
    <lineage>
        <taxon>Bacteria</taxon>
        <taxon>Bacillati</taxon>
        <taxon>Actinomycetota</taxon>
        <taxon>Actinomycetes</taxon>
        <taxon>Propionibacteriales</taxon>
        <taxon>Propionibacteriaceae</taxon>
        <taxon>Tessaracoccus</taxon>
    </lineage>
</organism>
<accession>A0A1Q2CCC2</accession>
<dbReference type="STRING" id="1610493.RPIT_02040"/>
<dbReference type="OrthoDB" id="2505409at2"/>
<dbReference type="RefSeq" id="WP_077340092.1">
    <property type="nucleotide sequence ID" value="NZ_CP019605.1"/>
</dbReference>
<reference evidence="1 2" key="1">
    <citation type="journal article" date="2016" name="Int. J. Syst. Evol. Microbiol.">
        <title>Tessaracoccus flavus sp. nov., isolated from the drainage system of a lindane-producing factory.</title>
        <authorList>
            <person name="Kumari R."/>
            <person name="Singh P."/>
            <person name="Schumann P."/>
            <person name="Lal R."/>
        </authorList>
    </citation>
    <scope>NUCLEOTIDE SEQUENCE [LARGE SCALE GENOMIC DNA]</scope>
    <source>
        <strain evidence="1 2">RP1T</strain>
    </source>
</reference>
<dbReference type="PANTHER" id="PTHR47791:SF3">
    <property type="entry name" value="MEIOTICALLY UP-REGULATED GENE 191 PROTEIN"/>
    <property type="match status" value="1"/>
</dbReference>
<dbReference type="PANTHER" id="PTHR47791">
    <property type="entry name" value="MEIOTICALLY UP-REGULATED GENE 191 PROTEIN"/>
    <property type="match status" value="1"/>
</dbReference>
<protein>
    <submittedName>
        <fullName evidence="1">Uncharacterized protein</fullName>
    </submittedName>
</protein>
<dbReference type="Proteomes" id="UP000188324">
    <property type="component" value="Chromosome"/>
</dbReference>
<proteinExistence type="predicted"/>
<dbReference type="EMBL" id="CP019605">
    <property type="protein sequence ID" value="AQP43740.1"/>
    <property type="molecule type" value="Genomic_DNA"/>
</dbReference>
<dbReference type="Pfam" id="PF03663">
    <property type="entry name" value="Glyco_hydro_76"/>
    <property type="match status" value="1"/>
</dbReference>
<dbReference type="SUPFAM" id="SSF48208">
    <property type="entry name" value="Six-hairpin glycosidases"/>
    <property type="match status" value="1"/>
</dbReference>
<dbReference type="Gene3D" id="1.50.10.20">
    <property type="match status" value="1"/>
</dbReference>
<name>A0A1Q2CCC2_9ACTN</name>
<dbReference type="InterPro" id="IPR053169">
    <property type="entry name" value="MUG_Protein"/>
</dbReference>
<evidence type="ECO:0000313" key="1">
    <source>
        <dbReference type="EMBL" id="AQP43740.1"/>
    </source>
</evidence>
<sequence>MSLPAADAAVRRADEAARSVVEVFGQRVFGWVPGTHLGAVARPGSDGGEWHYWWQAHFLDCLLDAAERDSPSVSTGLIGRQHRGIWLRNGMRFRNSYFDDMAWLALACQRAGLSTGRLHADLRSAVTDEWGGGAFWHRARDFKNTAATGPIALYLARSGDHGTARTLVGWLQTHLRDPGTGLVRDGLRLEGGPSPVLVPHVFTYNQGPILGAMLALGDRASLTAAAELVDDVARHLVRPGTSVLITHGSGDGGLFTGILTRYLALAACDARLPSSAREQASVLVRDTAEELWRGRETRGWRGRPVTVFPSDTGDPRVPHRVELSTQLQAWMALEAAVRLRCLADGLDVEPALDQMRL</sequence>
<dbReference type="InterPro" id="IPR008928">
    <property type="entry name" value="6-hairpin_glycosidase_sf"/>
</dbReference>
<dbReference type="KEGG" id="tfl:RPIT_02040"/>
<dbReference type="InterPro" id="IPR005198">
    <property type="entry name" value="Glyco_hydro_76"/>
</dbReference>
<gene>
    <name evidence="1" type="ORF">RPIT_02040</name>
</gene>